<protein>
    <submittedName>
        <fullName evidence="1">Uncharacterized protein</fullName>
    </submittedName>
</protein>
<sequence length="116" mass="12921">MARSQNWSDKELCGAFVAEVPLPNGDTGTTNYFEYFSLRVKDIAGADPNVIHILRTTRDEMQWLAEEVDKHIKMIKEHPFPAKAVSCSIPLEHPVTINNRGLTVVPTCVQSPSAMP</sequence>
<organism evidence="1 2">
    <name type="scientific">Volvox reticuliferus</name>
    <dbReference type="NCBI Taxonomy" id="1737510"/>
    <lineage>
        <taxon>Eukaryota</taxon>
        <taxon>Viridiplantae</taxon>
        <taxon>Chlorophyta</taxon>
        <taxon>core chlorophytes</taxon>
        <taxon>Chlorophyceae</taxon>
        <taxon>CS clade</taxon>
        <taxon>Chlamydomonadales</taxon>
        <taxon>Volvocaceae</taxon>
        <taxon>Volvox</taxon>
    </lineage>
</organism>
<reference evidence="1" key="1">
    <citation type="journal article" date="2021" name="Proc. Natl. Acad. Sci. U.S.A.">
        <title>Three genomes in the algal genus Volvox reveal the fate of a haploid sex-determining region after a transition to homothallism.</title>
        <authorList>
            <person name="Yamamoto K."/>
            <person name="Hamaji T."/>
            <person name="Kawai-Toyooka H."/>
            <person name="Matsuzaki R."/>
            <person name="Takahashi F."/>
            <person name="Nishimura Y."/>
            <person name="Kawachi M."/>
            <person name="Noguchi H."/>
            <person name="Minakuchi Y."/>
            <person name="Umen J.G."/>
            <person name="Toyoda A."/>
            <person name="Nozaki H."/>
        </authorList>
    </citation>
    <scope>NUCLEOTIDE SEQUENCE</scope>
    <source>
        <strain evidence="1">NIES-3785</strain>
    </source>
</reference>
<evidence type="ECO:0000313" key="2">
    <source>
        <dbReference type="Proteomes" id="UP000722791"/>
    </source>
</evidence>
<comment type="caution">
    <text evidence="1">The sequence shown here is derived from an EMBL/GenBank/DDBJ whole genome shotgun (WGS) entry which is preliminary data.</text>
</comment>
<name>A0A8J4LQH6_9CHLO</name>
<dbReference type="EMBL" id="BNCQ01000022">
    <property type="protein sequence ID" value="GIM06775.1"/>
    <property type="molecule type" value="Genomic_DNA"/>
</dbReference>
<proteinExistence type="predicted"/>
<evidence type="ECO:0000313" key="1">
    <source>
        <dbReference type="EMBL" id="GIM06775.1"/>
    </source>
</evidence>
<accession>A0A8J4LQH6</accession>
<gene>
    <name evidence="1" type="ORF">Vretimale_11073</name>
</gene>
<dbReference type="Proteomes" id="UP000722791">
    <property type="component" value="Unassembled WGS sequence"/>
</dbReference>
<dbReference type="AlphaFoldDB" id="A0A8J4LQH6"/>